<dbReference type="Pfam" id="PF00651">
    <property type="entry name" value="BTB"/>
    <property type="match status" value="1"/>
</dbReference>
<dbReference type="FunFam" id="1.25.40.420:FF:000001">
    <property type="entry name" value="Kelch-like family member 12"/>
    <property type="match status" value="1"/>
</dbReference>
<keyword evidence="3" id="KW-0677">Repeat</keyword>
<evidence type="ECO:0000256" key="5">
    <source>
        <dbReference type="ARBA" id="ARBA00040631"/>
    </source>
</evidence>
<dbReference type="GO" id="GO:0005737">
    <property type="term" value="C:cytoplasm"/>
    <property type="evidence" value="ECO:0000318"/>
    <property type="project" value="GO_Central"/>
</dbReference>
<sequence length="592" mass="66567">MPLLNPKMSSKPLSKMTPSLLYQDGCQPCTVLQTLQEFRKSRELCDVIIQVGSSEIPAHRAVLAASSPYFKAMFTSQLCESTQHHVTMREVDGAALDQLITFIYTATMTVDENNVQALLSCATLLQMTGVCAACCQFLEKQLAPCNCLGIRQFADLHNCNQLRNEANKYLHQHFSEVIQEEEFLLMEYQDLHDLVTSDFLGGGDEETVFQAVTSWLSYDMENRLYAAKSLFCSVRFPLLSTNFLIQQVKENPVVTNSIECYKEVAEQLETKLQVKYSSHADDIFPRRRWSVTEVVVAAGGESDGVTLSSLEFYDPQQDNWTYSLPQARREGQQCKGLSTPRTGLGLVAQDKCIYILGGSNCSHPLRTVEVYDYLQNEWDSFPDMTTPRHGMGAAFLGGRLFAVGGRDQTSYLNTVEMFCPQNQMWSAVSSMRSCRCFLGVAELGGMLYAVGGSGSETSGRLNQYLNTTERYDPNLNTWTSICPMNECRSYVSIAALDGCIYTISGYNGLWHNTVERYDPRINRWMYVSPVLTKRSSHGVTILNGCIYAIGGFNGVRNVNDVEMYEPRVDRWRRVSPMRTRRYGAGTTTVCIM</sequence>
<dbReference type="AlphaFoldDB" id="A0A9J7LE23"/>
<dbReference type="InterPro" id="IPR015915">
    <property type="entry name" value="Kelch-typ_b-propeller"/>
</dbReference>
<proteinExistence type="predicted"/>
<dbReference type="PANTHER" id="PTHR24412">
    <property type="entry name" value="KELCH PROTEIN"/>
    <property type="match status" value="1"/>
</dbReference>
<dbReference type="Proteomes" id="UP000001554">
    <property type="component" value="Chromosome 6"/>
</dbReference>
<comment type="pathway">
    <text evidence="1">Protein modification; protein ubiquitination.</text>
</comment>
<dbReference type="Gene3D" id="1.25.40.420">
    <property type="match status" value="1"/>
</dbReference>
<accession>A0A9J7LE23</accession>
<dbReference type="Gene3D" id="3.30.710.10">
    <property type="entry name" value="Potassium Channel Kv1.1, Chain A"/>
    <property type="match status" value="1"/>
</dbReference>
<dbReference type="GO" id="GO:0043161">
    <property type="term" value="P:proteasome-mediated ubiquitin-dependent protein catabolic process"/>
    <property type="evidence" value="ECO:0000318"/>
    <property type="project" value="GO_Central"/>
</dbReference>
<dbReference type="SMART" id="SM00225">
    <property type="entry name" value="BTB"/>
    <property type="match status" value="1"/>
</dbReference>
<dbReference type="InterPro" id="IPR017096">
    <property type="entry name" value="BTB-kelch_protein"/>
</dbReference>
<evidence type="ECO:0000256" key="2">
    <source>
        <dbReference type="ARBA" id="ARBA00022441"/>
    </source>
</evidence>
<protein>
    <recommendedName>
        <fullName evidence="5">Kelch-like protein 20</fullName>
    </recommendedName>
</protein>
<dbReference type="RefSeq" id="XP_035680294.1">
    <property type="nucleotide sequence ID" value="XM_035824401.1"/>
</dbReference>
<dbReference type="PIRSF" id="PIRSF037037">
    <property type="entry name" value="Kelch-like_protein_gigaxonin"/>
    <property type="match status" value="1"/>
</dbReference>
<evidence type="ECO:0000256" key="3">
    <source>
        <dbReference type="ARBA" id="ARBA00022737"/>
    </source>
</evidence>
<dbReference type="Pfam" id="PF01344">
    <property type="entry name" value="Kelch_1"/>
    <property type="match status" value="1"/>
</dbReference>
<dbReference type="PANTHER" id="PTHR24412:SF451">
    <property type="entry name" value="KELCH-LIKE PROTEIN 20"/>
    <property type="match status" value="1"/>
</dbReference>
<evidence type="ECO:0000256" key="1">
    <source>
        <dbReference type="ARBA" id="ARBA00004906"/>
    </source>
</evidence>
<dbReference type="GO" id="GO:1990756">
    <property type="term" value="F:ubiquitin-like ligase-substrate adaptor activity"/>
    <property type="evidence" value="ECO:0000318"/>
    <property type="project" value="GO_Central"/>
</dbReference>
<dbReference type="SMART" id="SM00612">
    <property type="entry name" value="Kelch"/>
    <property type="match status" value="6"/>
</dbReference>
<evidence type="ECO:0000313" key="7">
    <source>
        <dbReference type="Proteomes" id="UP000001554"/>
    </source>
</evidence>
<dbReference type="OMA" id="WHRDGCH"/>
<evidence type="ECO:0000313" key="8">
    <source>
        <dbReference type="RefSeq" id="XP_035680294.1"/>
    </source>
</evidence>
<dbReference type="FunFam" id="3.30.710.10:FF:000001">
    <property type="entry name" value="Kelch-like family member 20"/>
    <property type="match status" value="1"/>
</dbReference>
<evidence type="ECO:0000259" key="6">
    <source>
        <dbReference type="PROSITE" id="PS50097"/>
    </source>
</evidence>
<keyword evidence="4" id="KW-0833">Ubl conjugation pathway</keyword>
<keyword evidence="2" id="KW-0880">Kelch repeat</keyword>
<reference evidence="8" key="2">
    <citation type="submission" date="2025-08" db="UniProtKB">
        <authorList>
            <consortium name="RefSeq"/>
        </authorList>
    </citation>
    <scope>IDENTIFICATION</scope>
    <source>
        <strain evidence="8">S238N-H82</strain>
        <tissue evidence="8">Testes</tissue>
    </source>
</reference>
<keyword evidence="7" id="KW-1185">Reference proteome</keyword>
<dbReference type="KEGG" id="bfo:118418467"/>
<dbReference type="Pfam" id="PF07707">
    <property type="entry name" value="BACK"/>
    <property type="match status" value="1"/>
</dbReference>
<evidence type="ECO:0000256" key="4">
    <source>
        <dbReference type="ARBA" id="ARBA00022786"/>
    </source>
</evidence>
<dbReference type="OrthoDB" id="45365at2759"/>
<feature type="domain" description="BTB" evidence="6">
    <location>
        <begin position="45"/>
        <end position="112"/>
    </location>
</feature>
<gene>
    <name evidence="8" type="primary">LOC118418467</name>
</gene>
<dbReference type="InterPro" id="IPR000210">
    <property type="entry name" value="BTB/POZ_dom"/>
</dbReference>
<dbReference type="SUPFAM" id="SSF54695">
    <property type="entry name" value="POZ domain"/>
    <property type="match status" value="1"/>
</dbReference>
<dbReference type="GO" id="GO:0031463">
    <property type="term" value="C:Cul3-RING ubiquitin ligase complex"/>
    <property type="evidence" value="ECO:0000318"/>
    <property type="project" value="GO_Central"/>
</dbReference>
<dbReference type="Gene3D" id="2.120.10.80">
    <property type="entry name" value="Kelch-type beta propeller"/>
    <property type="match status" value="2"/>
</dbReference>
<reference evidence="7" key="1">
    <citation type="journal article" date="2020" name="Nat. Ecol. Evol.">
        <title>Deeply conserved synteny resolves early events in vertebrate evolution.</title>
        <authorList>
            <person name="Simakov O."/>
            <person name="Marletaz F."/>
            <person name="Yue J.X."/>
            <person name="O'Connell B."/>
            <person name="Jenkins J."/>
            <person name="Brandt A."/>
            <person name="Calef R."/>
            <person name="Tung C.H."/>
            <person name="Huang T.K."/>
            <person name="Schmutz J."/>
            <person name="Satoh N."/>
            <person name="Yu J.K."/>
            <person name="Putnam N.H."/>
            <person name="Green R.E."/>
            <person name="Rokhsar D.S."/>
        </authorList>
    </citation>
    <scope>NUCLEOTIDE SEQUENCE [LARGE SCALE GENOMIC DNA]</scope>
    <source>
        <strain evidence="7">S238N-H82</strain>
    </source>
</reference>
<name>A0A9J7LE23_BRAFL</name>
<dbReference type="InterPro" id="IPR011043">
    <property type="entry name" value="Gal_Oxase/kelch_b-propeller"/>
</dbReference>
<dbReference type="InterPro" id="IPR011705">
    <property type="entry name" value="BACK"/>
</dbReference>
<dbReference type="PROSITE" id="PS50097">
    <property type="entry name" value="BTB"/>
    <property type="match status" value="1"/>
</dbReference>
<dbReference type="SUPFAM" id="SSF50965">
    <property type="entry name" value="Galactose oxidase, central domain"/>
    <property type="match status" value="1"/>
</dbReference>
<dbReference type="GeneID" id="118418467"/>
<dbReference type="InterPro" id="IPR011333">
    <property type="entry name" value="SKP1/BTB/POZ_sf"/>
</dbReference>
<dbReference type="InterPro" id="IPR006652">
    <property type="entry name" value="Kelch_1"/>
</dbReference>
<dbReference type="SMART" id="SM00875">
    <property type="entry name" value="BACK"/>
    <property type="match status" value="1"/>
</dbReference>
<organism evidence="7 8">
    <name type="scientific">Branchiostoma floridae</name>
    <name type="common">Florida lancelet</name>
    <name type="synonym">Amphioxus</name>
    <dbReference type="NCBI Taxonomy" id="7739"/>
    <lineage>
        <taxon>Eukaryota</taxon>
        <taxon>Metazoa</taxon>
        <taxon>Chordata</taxon>
        <taxon>Cephalochordata</taxon>
        <taxon>Leptocardii</taxon>
        <taxon>Amphioxiformes</taxon>
        <taxon>Branchiostomatidae</taxon>
        <taxon>Branchiostoma</taxon>
    </lineage>
</organism>
<dbReference type="Pfam" id="PF24681">
    <property type="entry name" value="Kelch_KLHDC2_KLHL20_DRC7"/>
    <property type="match status" value="1"/>
</dbReference>